<dbReference type="GO" id="GO:0071949">
    <property type="term" value="F:FAD binding"/>
    <property type="evidence" value="ECO:0007669"/>
    <property type="project" value="InterPro"/>
</dbReference>
<dbReference type="KEGG" id="dbk:DGMP_17930"/>
<sequence length="464" mass="50714">MKKSHLEELSTIFENDGILHQQEDMIAYSYDASHIEKTPEAVVFATSTDQICKLMQFAYREDIPVTPRGQGSGLSGGSVPIEKGIVLVLDRMRKMLDFDPENRLITVEAGMTTSDIDPIVASADLFYPPDPGSVTFSTIGGNIAENAGGLRGLKYGVTKDYVKMLKVVLPKGDIVTIGSKCVKHVAGFNLEPIFVGSEGLLGIITEVTLALLPIPKHRESALVVFNTLNDAAQCVSDIIAYGVTPSTMEFMDKTTINAVQNFKDCNLPRDAEAVLLIETDGEKNSAIGEMKNIKKAAEKNSFRSFSLAGNTKERDLLFEGRRIALNALANVKPNLILEDATVVRSKLPDMVRGICEIATKYNLMVGIFGHAGDGNLHPTFLIDKNDTDEMKRTEKAVKELFRLAIDLEGTISGEHGIGLEKKPFLEDQIGSAGIQLLCDIKRTFDPKNLLNPGKMFDFPNSTSN</sequence>
<keyword evidence="8" id="KW-1185">Reference proteome</keyword>
<evidence type="ECO:0000256" key="3">
    <source>
        <dbReference type="ARBA" id="ARBA00022630"/>
    </source>
</evidence>
<dbReference type="EMBL" id="AP024086">
    <property type="protein sequence ID" value="BCL61100.1"/>
    <property type="molecule type" value="Genomic_DNA"/>
</dbReference>
<evidence type="ECO:0000256" key="4">
    <source>
        <dbReference type="ARBA" id="ARBA00022827"/>
    </source>
</evidence>
<dbReference type="PANTHER" id="PTHR42934:SF2">
    <property type="entry name" value="GLYCOLATE OXIDASE SUBUNIT GLCD"/>
    <property type="match status" value="1"/>
</dbReference>
<dbReference type="GO" id="GO:0016491">
    <property type="term" value="F:oxidoreductase activity"/>
    <property type="evidence" value="ECO:0007669"/>
    <property type="project" value="UniProtKB-KW"/>
</dbReference>
<dbReference type="Proteomes" id="UP000826725">
    <property type="component" value="Chromosome"/>
</dbReference>
<dbReference type="RefSeq" id="WP_228857153.1">
    <property type="nucleotide sequence ID" value="NZ_AP024086.1"/>
</dbReference>
<gene>
    <name evidence="7" type="ORF">DGMP_17930</name>
</gene>
<dbReference type="InterPro" id="IPR004113">
    <property type="entry name" value="FAD-bd_oxidored_4_C"/>
</dbReference>
<dbReference type="FunFam" id="3.30.70.2740:FF:000001">
    <property type="entry name" value="D-lactate dehydrogenase mitochondrial"/>
    <property type="match status" value="1"/>
</dbReference>
<dbReference type="Pfam" id="PF02913">
    <property type="entry name" value="FAD-oxidase_C"/>
    <property type="match status" value="1"/>
</dbReference>
<comment type="similarity">
    <text evidence="2">Belongs to the FAD-binding oxidoreductase/transferase type 4 family.</text>
</comment>
<feature type="domain" description="FAD-binding PCMH-type" evidence="6">
    <location>
        <begin position="35"/>
        <end position="214"/>
    </location>
</feature>
<dbReference type="FunFam" id="1.10.45.10:FF:000001">
    <property type="entry name" value="D-lactate dehydrogenase mitochondrial"/>
    <property type="match status" value="1"/>
</dbReference>
<evidence type="ECO:0000256" key="2">
    <source>
        <dbReference type="ARBA" id="ARBA00008000"/>
    </source>
</evidence>
<keyword evidence="5" id="KW-0560">Oxidoreductase</keyword>
<dbReference type="InterPro" id="IPR006094">
    <property type="entry name" value="Oxid_FAD_bind_N"/>
</dbReference>
<evidence type="ECO:0000313" key="7">
    <source>
        <dbReference type="EMBL" id="BCL61100.1"/>
    </source>
</evidence>
<accession>A0A8D5JPB3</accession>
<organism evidence="7 8">
    <name type="scientific">Desulfomarina profundi</name>
    <dbReference type="NCBI Taxonomy" id="2772557"/>
    <lineage>
        <taxon>Bacteria</taxon>
        <taxon>Pseudomonadati</taxon>
        <taxon>Thermodesulfobacteriota</taxon>
        <taxon>Desulfobulbia</taxon>
        <taxon>Desulfobulbales</taxon>
        <taxon>Desulfobulbaceae</taxon>
        <taxon>Desulfomarina</taxon>
    </lineage>
</organism>
<protein>
    <submittedName>
        <fullName evidence="7">FAD-binding protein</fullName>
    </submittedName>
</protein>
<evidence type="ECO:0000259" key="6">
    <source>
        <dbReference type="PROSITE" id="PS51387"/>
    </source>
</evidence>
<evidence type="ECO:0000256" key="5">
    <source>
        <dbReference type="ARBA" id="ARBA00023002"/>
    </source>
</evidence>
<dbReference type="Pfam" id="PF01565">
    <property type="entry name" value="FAD_binding_4"/>
    <property type="match status" value="1"/>
</dbReference>
<dbReference type="InterPro" id="IPR051914">
    <property type="entry name" value="FAD-linked_OxidoTrans_Type4"/>
</dbReference>
<comment type="cofactor">
    <cofactor evidence="1">
        <name>FAD</name>
        <dbReference type="ChEBI" id="CHEBI:57692"/>
    </cofactor>
</comment>
<dbReference type="PANTHER" id="PTHR42934">
    <property type="entry name" value="GLYCOLATE OXIDASE SUBUNIT GLCD"/>
    <property type="match status" value="1"/>
</dbReference>
<evidence type="ECO:0000256" key="1">
    <source>
        <dbReference type="ARBA" id="ARBA00001974"/>
    </source>
</evidence>
<reference evidence="7" key="1">
    <citation type="submission" date="2020-09" db="EMBL/GenBank/DDBJ databases">
        <title>Desulfogranum mesoprofundum gen. nov., sp. nov., a novel mesophilic, sulfate-reducing chemolithoautotroph isolated from a deep-sea hydrothermal vent chimney in the Suiyo Seamount.</title>
        <authorList>
            <person name="Hashimoto Y."/>
            <person name="Nakagawa S."/>
        </authorList>
    </citation>
    <scope>NUCLEOTIDE SEQUENCE</scope>
    <source>
        <strain evidence="7">KT2</strain>
    </source>
</reference>
<proteinExistence type="inferred from homology"/>
<name>A0A8D5JPB3_9BACT</name>
<dbReference type="PROSITE" id="PS51387">
    <property type="entry name" value="FAD_PCMH"/>
    <property type="match status" value="1"/>
</dbReference>
<keyword evidence="3" id="KW-0285">Flavoprotein</keyword>
<dbReference type="AlphaFoldDB" id="A0A8D5JPB3"/>
<keyword evidence="4" id="KW-0274">FAD</keyword>
<evidence type="ECO:0000313" key="8">
    <source>
        <dbReference type="Proteomes" id="UP000826725"/>
    </source>
</evidence>
<dbReference type="InterPro" id="IPR016166">
    <property type="entry name" value="FAD-bd_PCMH"/>
</dbReference>